<accession>A0AAV8A4N9</accession>
<dbReference type="Gene3D" id="3.30.559.30">
    <property type="entry name" value="Nonribosomal peptide synthetase, condensation domain"/>
    <property type="match status" value="2"/>
</dbReference>
<dbReference type="InterPro" id="IPR009081">
    <property type="entry name" value="PP-bd_ACP"/>
</dbReference>
<dbReference type="InterPro" id="IPR010080">
    <property type="entry name" value="Thioester_reductase-like_dom"/>
</dbReference>
<evidence type="ECO:0000256" key="1">
    <source>
        <dbReference type="ARBA" id="ARBA00022450"/>
    </source>
</evidence>
<dbReference type="InterPro" id="IPR023213">
    <property type="entry name" value="CAT-like_dom_sf"/>
</dbReference>
<evidence type="ECO:0000256" key="5">
    <source>
        <dbReference type="SAM" id="MobiDB-lite"/>
    </source>
</evidence>
<dbReference type="EMBL" id="JANTQA010000016">
    <property type="protein sequence ID" value="KAJ3447040.1"/>
    <property type="molecule type" value="Genomic_DNA"/>
</dbReference>
<dbReference type="InterPro" id="IPR025110">
    <property type="entry name" value="AMP-bd_C"/>
</dbReference>
<dbReference type="Gene3D" id="3.40.50.720">
    <property type="entry name" value="NAD(P)-binding Rossmann-like Domain"/>
    <property type="match status" value="1"/>
</dbReference>
<dbReference type="SUPFAM" id="SSF51735">
    <property type="entry name" value="NAD(P)-binding Rossmann-fold domains"/>
    <property type="match status" value="1"/>
</dbReference>
<evidence type="ECO:0000259" key="6">
    <source>
        <dbReference type="PROSITE" id="PS50075"/>
    </source>
</evidence>
<dbReference type="PANTHER" id="PTHR44845">
    <property type="entry name" value="CARRIER DOMAIN-CONTAINING PROTEIN"/>
    <property type="match status" value="1"/>
</dbReference>
<dbReference type="SUPFAM" id="SSF56801">
    <property type="entry name" value="Acetyl-CoA synthetase-like"/>
    <property type="match status" value="2"/>
</dbReference>
<feature type="region of interest" description="Disordered" evidence="5">
    <location>
        <begin position="1"/>
        <end position="27"/>
    </location>
</feature>
<evidence type="ECO:0000313" key="7">
    <source>
        <dbReference type="EMBL" id="KAJ3447040.1"/>
    </source>
</evidence>
<dbReference type="SUPFAM" id="SSF52777">
    <property type="entry name" value="CoA-dependent acyltransferases"/>
    <property type="match status" value="4"/>
</dbReference>
<dbReference type="Pfam" id="PF07993">
    <property type="entry name" value="NAD_binding_4"/>
    <property type="match status" value="1"/>
</dbReference>
<feature type="compositionally biased region" description="Basic and acidic residues" evidence="5">
    <location>
        <begin position="650"/>
        <end position="667"/>
    </location>
</feature>
<feature type="domain" description="Carrier" evidence="6">
    <location>
        <begin position="2305"/>
        <end position="2381"/>
    </location>
</feature>
<dbReference type="Gene3D" id="1.10.1200.10">
    <property type="entry name" value="ACP-like"/>
    <property type="match status" value="1"/>
</dbReference>
<dbReference type="CDD" id="cd05930">
    <property type="entry name" value="A_NRPS"/>
    <property type="match status" value="1"/>
</dbReference>
<dbReference type="GO" id="GO:0016874">
    <property type="term" value="F:ligase activity"/>
    <property type="evidence" value="ECO:0007669"/>
    <property type="project" value="UniProtKB-KW"/>
</dbReference>
<dbReference type="Proteomes" id="UP001146793">
    <property type="component" value="Unassembled WGS sequence"/>
</dbReference>
<dbReference type="SUPFAM" id="SSF47336">
    <property type="entry name" value="ACP-like"/>
    <property type="match status" value="1"/>
</dbReference>
<dbReference type="PANTHER" id="PTHR44845:SF7">
    <property type="entry name" value="PLIPASTATIN SYNTHASE SUBUNIT D"/>
    <property type="match status" value="1"/>
</dbReference>
<organism evidence="7 8">
    <name type="scientific">Anaeramoeba flamelloides</name>
    <dbReference type="NCBI Taxonomy" id="1746091"/>
    <lineage>
        <taxon>Eukaryota</taxon>
        <taxon>Metamonada</taxon>
        <taxon>Anaeramoebidae</taxon>
        <taxon>Anaeramoeba</taxon>
    </lineage>
</organism>
<dbReference type="Pfam" id="PF13193">
    <property type="entry name" value="AMP-binding_C"/>
    <property type="match status" value="1"/>
</dbReference>
<dbReference type="InterPro" id="IPR045851">
    <property type="entry name" value="AMP-bd_C_sf"/>
</dbReference>
<reference evidence="7" key="1">
    <citation type="submission" date="2022-08" db="EMBL/GenBank/DDBJ databases">
        <title>Novel sulphate-reducing endosymbionts in the free-living metamonad Anaeramoeba.</title>
        <authorList>
            <person name="Jerlstrom-Hultqvist J."/>
            <person name="Cepicka I."/>
            <person name="Gallot-Lavallee L."/>
            <person name="Salas-Leiva D."/>
            <person name="Curtis B.A."/>
            <person name="Zahonova K."/>
            <person name="Pipaliya S."/>
            <person name="Dacks J."/>
            <person name="Roger A.J."/>
        </authorList>
    </citation>
    <scope>NUCLEOTIDE SEQUENCE</scope>
    <source>
        <strain evidence="7">Busselton2</strain>
    </source>
</reference>
<feature type="region of interest" description="Disordered" evidence="5">
    <location>
        <begin position="645"/>
        <end position="668"/>
    </location>
</feature>
<dbReference type="PROSITE" id="PS00455">
    <property type="entry name" value="AMP_BINDING"/>
    <property type="match status" value="1"/>
</dbReference>
<dbReference type="InterPro" id="IPR036736">
    <property type="entry name" value="ACP-like_sf"/>
</dbReference>
<feature type="coiled-coil region" evidence="4">
    <location>
        <begin position="1378"/>
        <end position="1408"/>
    </location>
</feature>
<dbReference type="PROSITE" id="PS00012">
    <property type="entry name" value="PHOSPHOPANTETHEINE"/>
    <property type="match status" value="1"/>
</dbReference>
<keyword evidence="2" id="KW-0597">Phosphoprotein</keyword>
<keyword evidence="1" id="KW-0596">Phosphopantetheine</keyword>
<gene>
    <name evidence="7" type="ORF">M0812_07257</name>
</gene>
<evidence type="ECO:0000256" key="4">
    <source>
        <dbReference type="SAM" id="Coils"/>
    </source>
</evidence>
<protein>
    <recommendedName>
        <fullName evidence="6">Carrier domain-containing protein</fullName>
    </recommendedName>
</protein>
<dbReference type="InterPro" id="IPR001242">
    <property type="entry name" value="Condensation_dom"/>
</dbReference>
<dbReference type="Gene3D" id="3.30.300.30">
    <property type="match status" value="2"/>
</dbReference>
<sequence>MSETEIQKEKETQKEKEKEKEKKADEIPVSHHQLRLWLDCQRSDPRRHNLISIHSFEGELSKEKLEESFKKVISNNEVLTHYFYESKGKIYQKSDLTATERCFKEMTLGKETFEEKTRKKYCKNFDLSKAPLIKGYFIADQKTEKKYFMIICHHLLIDALSTFVFFKQLSALYNDFPSKLVFRNKTNLVDYLKDEQLLLKTRETVCKEYWKRRLVSCSLDHQFFPISLKNDVAKENKETNQNFGQRYRFSLNPRVAFSLLKKLTINNVRISIFEFLASALSVLLYKYSNEKDIVFGYSSGMQYRRGSFEKYKELMCFMVNDLPFRIPIERDSSFEQHLLKVHNLRIADRNYQDYPLDSLINSLNSNNLFDGFQISLAQSTFASPLLELKNIKCKVIDYQIPTFDEGKLAFLYEATKTGLEFAIDYHSKSFSRQFINYISVHLLKIIETYNQNSQILISEINILSEFEMKLLLKISTGINTQRIDSKDPININQNLTKNINEKYQERGNENDLKIINEIQNKNSMEEKIDLINIWIQNVFQNPNSTCLIDYSKTYSYLEIAKFVSLLSKELKPLQRVVVYLDPSRLSLISLLTTLTKGSCYIPIDPEYPDERTEYILKDCNVNTIFTEFKYSERIKKIIQKIDSLNDNDNDNDKDKENDNDNDNDNKSKSKNNINIKKLKIIYLDQFENAIDFQKDFDFLLSTQSIMNLNKEIAYIIYTSGTTGKPKGVLITYGNISMRIVDLINIYSLNGFTEVFLLLASTSFDASLEDLLLPIVTKNSLIISPRDELFDIKKIIKLISKYKITHLNHVPSYFEMFIKFLEKNINYQKYCKSINRIICGGENLSMDLSIRILKIFTDQKFQLFNMYGPTEITIDASYKIINPITPSSSVISIGKPLPNTQVLILDSNLKLCPFLVKGEIYLAGLGLSLGYLNNLELTKLKFIPNPFEKDGLIFKTGDFGRYLLNGDIEFLGRKDNQIKIKGHRIELNEIEIILNQHKFIENSIVIPNSAETPTHLVAFIIKRKTNNNNFNQKTIIDYLKQYLPFYMIPNQFNLLKEFPLTFHGKIDRKELQKILPTSRSMKEIIKDNFLDCENSTIKNLKITNLKNSMENIFNLTNFIKESWRILFNKNQIDLNNDNFLNTININFFKINQFLNILQSLRIPRYLIFKYPTITKLIETILDFSIDDINKNNNQLIIPLSFSQNQLLFLFNKNQLNKNNYNIKLQFNENTFNLQILKKSLEIILNKYKILKINITNDKNGNKLLVDNLNEKNDIITFFKIKKFLKKEIKEEIHLWCNKELDIGKDKLFKICLFNSNDKDYFLIFKFNIVLIDNYSRNKIVKDFISIYNFFLNENKNGNENENQNKNSNENETVNKIKTNERENITINKIKNENENININTKKINNQKNKTSLINTQTDNFLSLDFICWQKLIQNKQHLKNNRYYNLQIINNELQELNTKKYFYNLDSNFLIRLKNFSNKLNINYFQLMITLFAIYISQITGNNDICIFSKINNRETIKNKKIQQIIGLMEIIFPFSFNFQNSNDLLIISLLKKYQKNINNIFNNKKNIRNKILLNQRNNQKKYFFKIINPKNLSTDENDNEEQEKGNDCFKREIVTNCTLENNFQLSLIIDEINNKFRFIYQTSIYNKQKIEKLTGNLISFCNCLIKDHQDLTLSEYSLKLNKSIHKYPIIKRQDTLININISQYLNPIKLLKNNRKTQAINQNINFSFVSPDKNKNMKKNLNWKQLDEQSDIFANYLISLNIKQNEKIGVLFRPSIKFIIILFSILKINCCILPIDITFPKRKIKKILLLSKVKYLINPMKKFNNFKKDQLANIQYIIFFPINEILQKKFPLDGIKHFQVEKGQVGEKNISIINTEKEKEKEIEKENKNETSFIFSNNSKNLKPELIKTTLQNIISNLISLNKKLNISNNEIILKISNQTDQEFINEIFFSLLFGNPIIFLNSNSQNKNTLLNFDNTLINVIKCDDDYLMDIDICKKIFNFDSVTKLILRSNFNVNNNFQANNNTIIKNIKLCNSKKIKIFNIYGTFETNQLSSLNLINHQIQNKENSNININQCIVGKPLLNSLIYILDSNLKLCPFLVKNEIYLGGLGLSLGYLNNLELTKLKFIPNPFEKDGLIFKTGDFGRYLLNGDIEFLGRKDNQIKIKGHRIELNEIEIILNQHKFIENSIVIPNSIENPTHLIAIIETNIKLSNNTKLNTVNKINKQIIMDYLTKYFPFYMHPKKIIFKQNLPIKLLNNYNKMKIQKYFNKIAHKNDYKGIKDNNDKNDETILIVPQNENKSKTNLNEIFKVMKTIEEIWKELLKIDSIDPFHNNFFQIGGNSMMVVELIHRIQNKLGKKIKPSTFFSNPTIIGILESLDYSLIPKKQNHYFQLQNDLQLDPEIKPKKDPQLIENHKKVLSQNPKIFITGGNGFLGSSILFELVKKYPKSEIYCGIRGTDIEHATSRLKYNLQKYSIKINMKNIKILNTDLTEPFLGLEKSVFLKLAQEIDLIFHCAANISLVESYESIRKVNVQGTIEMLKLACLKKLKIFCYISTISILSFGTTLDKIPNENSQLKFNDLLLHSGYVTSKFVAENLVRTASKRGLPAIIFRPGRIGWNSRNGCHNEKDLLIRFLKTCIKINNYPKTDVVLEFTPVDFIANQIINLLQAINFGKTFHLIDRIGIKFSKIISLMGSSVKIVEIQKWRQLIQKHNLGMLISLIEMEQLGNEEIHIDNEFTIQNLKKNNAYKSFIHQNAFKIFLNNVMNH</sequence>
<evidence type="ECO:0000256" key="3">
    <source>
        <dbReference type="ARBA" id="ARBA00022598"/>
    </source>
</evidence>
<dbReference type="Gene3D" id="3.30.559.10">
    <property type="entry name" value="Chloramphenicol acetyltransferase-like domain"/>
    <property type="match status" value="3"/>
</dbReference>
<proteinExistence type="predicted"/>
<comment type="caution">
    <text evidence="7">The sequence shown here is derived from an EMBL/GenBank/DDBJ whole genome shotgun (WGS) entry which is preliminary data.</text>
</comment>
<dbReference type="Pfam" id="PF00668">
    <property type="entry name" value="Condensation"/>
    <property type="match status" value="3"/>
</dbReference>
<dbReference type="InterPro" id="IPR036291">
    <property type="entry name" value="NAD(P)-bd_dom_sf"/>
</dbReference>
<dbReference type="InterPro" id="IPR000873">
    <property type="entry name" value="AMP-dep_synth/lig_dom"/>
</dbReference>
<dbReference type="PROSITE" id="PS50075">
    <property type="entry name" value="CARRIER"/>
    <property type="match status" value="1"/>
</dbReference>
<dbReference type="InterPro" id="IPR020845">
    <property type="entry name" value="AMP-binding_CS"/>
</dbReference>
<evidence type="ECO:0000313" key="8">
    <source>
        <dbReference type="Proteomes" id="UP001146793"/>
    </source>
</evidence>
<dbReference type="InterPro" id="IPR042099">
    <property type="entry name" value="ANL_N_sf"/>
</dbReference>
<dbReference type="InterPro" id="IPR013120">
    <property type="entry name" value="FAR_NAD-bd"/>
</dbReference>
<dbReference type="NCBIfam" id="TIGR01746">
    <property type="entry name" value="Thioester-redct"/>
    <property type="match status" value="1"/>
</dbReference>
<keyword evidence="4" id="KW-0175">Coiled coil</keyword>
<dbReference type="InterPro" id="IPR006162">
    <property type="entry name" value="Ppantetheine_attach_site"/>
</dbReference>
<evidence type="ECO:0000256" key="2">
    <source>
        <dbReference type="ARBA" id="ARBA00022553"/>
    </source>
</evidence>
<keyword evidence="3" id="KW-0436">Ligase</keyword>
<dbReference type="Gene3D" id="3.40.50.12780">
    <property type="entry name" value="N-terminal domain of ligase-like"/>
    <property type="match status" value="3"/>
</dbReference>
<name>A0AAV8A4N9_9EUKA</name>
<dbReference type="Pfam" id="PF00550">
    <property type="entry name" value="PP-binding"/>
    <property type="match status" value="1"/>
</dbReference>
<dbReference type="Pfam" id="PF00501">
    <property type="entry name" value="AMP-binding"/>
    <property type="match status" value="2"/>
</dbReference>